<evidence type="ECO:0000256" key="1">
    <source>
        <dbReference type="ARBA" id="ARBA00004651"/>
    </source>
</evidence>
<dbReference type="KEGG" id="ftj:FTUN_3724"/>
<comment type="subcellular location">
    <subcellularLocation>
        <location evidence="1">Cell membrane</location>
        <topology evidence="1">Multi-pass membrane protein</topology>
    </subcellularLocation>
</comment>
<keyword evidence="11" id="KW-1185">Reference proteome</keyword>
<evidence type="ECO:0000256" key="3">
    <source>
        <dbReference type="ARBA" id="ARBA00022475"/>
    </source>
</evidence>
<name>A0A6M5YQG8_9BACT</name>
<evidence type="ECO:0000313" key="10">
    <source>
        <dbReference type="EMBL" id="QJW96168.1"/>
    </source>
</evidence>
<organism evidence="10 11">
    <name type="scientific">Frigoriglobus tundricola</name>
    <dbReference type="NCBI Taxonomy" id="2774151"/>
    <lineage>
        <taxon>Bacteria</taxon>
        <taxon>Pseudomonadati</taxon>
        <taxon>Planctomycetota</taxon>
        <taxon>Planctomycetia</taxon>
        <taxon>Gemmatales</taxon>
        <taxon>Gemmataceae</taxon>
        <taxon>Frigoriglobus</taxon>
    </lineage>
</organism>
<evidence type="ECO:0000313" key="11">
    <source>
        <dbReference type="Proteomes" id="UP000503447"/>
    </source>
</evidence>
<dbReference type="EMBL" id="CP053452">
    <property type="protein sequence ID" value="QJW96168.1"/>
    <property type="molecule type" value="Genomic_DNA"/>
</dbReference>
<keyword evidence="5 9" id="KW-1133">Transmembrane helix</keyword>
<dbReference type="PANTHER" id="PTHR33281:SF19">
    <property type="entry name" value="VOLTAGE-DEPENDENT ANION CHANNEL-FORMING PROTEIN YNEE"/>
    <property type="match status" value="1"/>
</dbReference>
<dbReference type="Pfam" id="PF25539">
    <property type="entry name" value="Bestrophin_2"/>
    <property type="match status" value="1"/>
</dbReference>
<dbReference type="RefSeq" id="WP_171471804.1">
    <property type="nucleotide sequence ID" value="NZ_CP053452.2"/>
</dbReference>
<dbReference type="Proteomes" id="UP000503447">
    <property type="component" value="Chromosome"/>
</dbReference>
<keyword evidence="7 9" id="KW-0472">Membrane</keyword>
<feature type="transmembrane region" description="Helical" evidence="9">
    <location>
        <begin position="21"/>
        <end position="43"/>
    </location>
</feature>
<evidence type="ECO:0008006" key="12">
    <source>
        <dbReference type="Google" id="ProtNLM"/>
    </source>
</evidence>
<evidence type="ECO:0000256" key="8">
    <source>
        <dbReference type="ARBA" id="ARBA00034708"/>
    </source>
</evidence>
<evidence type="ECO:0000256" key="6">
    <source>
        <dbReference type="ARBA" id="ARBA00023065"/>
    </source>
</evidence>
<dbReference type="AlphaFoldDB" id="A0A6M5YQG8"/>
<dbReference type="GO" id="GO:0005886">
    <property type="term" value="C:plasma membrane"/>
    <property type="evidence" value="ECO:0007669"/>
    <property type="project" value="UniProtKB-SubCell"/>
</dbReference>
<gene>
    <name evidence="10" type="ORF">FTUN_3724</name>
</gene>
<reference evidence="11" key="1">
    <citation type="submission" date="2020-05" db="EMBL/GenBank/DDBJ databases">
        <title>Frigoriglobus tundricola gen. nov., sp. nov., a psychrotolerant cellulolytic planctomycete of the family Gemmataceae with two divergent copies of 16S rRNA gene.</title>
        <authorList>
            <person name="Kulichevskaya I.S."/>
            <person name="Ivanova A.A."/>
            <person name="Naumoff D.G."/>
            <person name="Beletsky A.V."/>
            <person name="Rijpstra W.I.C."/>
            <person name="Sinninghe Damste J.S."/>
            <person name="Mardanov A.V."/>
            <person name="Ravin N.V."/>
            <person name="Dedysh S.N."/>
        </authorList>
    </citation>
    <scope>NUCLEOTIDE SEQUENCE [LARGE SCALE GENOMIC DNA]</scope>
    <source>
        <strain evidence="11">PL17</strain>
    </source>
</reference>
<protein>
    <recommendedName>
        <fullName evidence="12">Bestrophin, RFP-TM, chloride channel</fullName>
    </recommendedName>
</protein>
<proteinExistence type="inferred from homology"/>
<comment type="similarity">
    <text evidence="8">Belongs to the anion channel-forming bestrophin (TC 1.A.46) family.</text>
</comment>
<keyword evidence="6" id="KW-0406">Ion transport</keyword>
<evidence type="ECO:0000256" key="5">
    <source>
        <dbReference type="ARBA" id="ARBA00022989"/>
    </source>
</evidence>
<sequence length="284" mass="31322">MAERSRSFRAWVWPPPPIAPRLWIALVTSALYSAIVWAVYPFVFTGKQAWADELAVVNTAVLGVLVSFRTKIAYDRWWEGRLLWGQLVNNSRNLCLKARELAQLDAAERAAFAGLVSAFAVALKRHLRGSVVLSEIPGCERDPATPAHVPAHIAGRAIAAVAQWRAAGRIDGHMYQTLDAHTSALMDICGACERVRNTPLPSSYLSLLRHALMLGFAFTPWALVHSIDLMVIPVQAAAVYFLFGIELTAEEVEQPFGFDGDDLPLEKYCETIRASAEDILRPGT</sequence>
<dbReference type="PANTHER" id="PTHR33281">
    <property type="entry name" value="UPF0187 PROTEIN YNEE"/>
    <property type="match status" value="1"/>
</dbReference>
<evidence type="ECO:0000256" key="7">
    <source>
        <dbReference type="ARBA" id="ARBA00023136"/>
    </source>
</evidence>
<evidence type="ECO:0000256" key="4">
    <source>
        <dbReference type="ARBA" id="ARBA00022692"/>
    </source>
</evidence>
<keyword evidence="3" id="KW-1003">Cell membrane</keyword>
<keyword evidence="4 9" id="KW-0812">Transmembrane</keyword>
<evidence type="ECO:0000256" key="2">
    <source>
        <dbReference type="ARBA" id="ARBA00022448"/>
    </source>
</evidence>
<keyword evidence="2" id="KW-0813">Transport</keyword>
<evidence type="ECO:0000256" key="9">
    <source>
        <dbReference type="SAM" id="Phobius"/>
    </source>
</evidence>
<dbReference type="GO" id="GO:0005254">
    <property type="term" value="F:chloride channel activity"/>
    <property type="evidence" value="ECO:0007669"/>
    <property type="project" value="InterPro"/>
</dbReference>
<dbReference type="InterPro" id="IPR044669">
    <property type="entry name" value="YneE/VCCN1/2-like"/>
</dbReference>
<feature type="transmembrane region" description="Helical" evidence="9">
    <location>
        <begin position="49"/>
        <end position="68"/>
    </location>
</feature>
<accession>A0A6M5YQG8</accession>